<evidence type="ECO:0000256" key="1">
    <source>
        <dbReference type="SAM" id="MobiDB-lite"/>
    </source>
</evidence>
<name>A0A7K1LH23_9MICC</name>
<dbReference type="PANTHER" id="PTHR21180:SF32">
    <property type="entry name" value="ENDONUCLEASE_EXONUCLEASE_PHOSPHATASE FAMILY DOMAIN-CONTAINING PROTEIN 1"/>
    <property type="match status" value="1"/>
</dbReference>
<feature type="compositionally biased region" description="Low complexity" evidence="1">
    <location>
        <begin position="112"/>
        <end position="136"/>
    </location>
</feature>
<evidence type="ECO:0000313" key="3">
    <source>
        <dbReference type="EMBL" id="MUN54373.1"/>
    </source>
</evidence>
<feature type="region of interest" description="Disordered" evidence="1">
    <location>
        <begin position="99"/>
        <end position="139"/>
    </location>
</feature>
<dbReference type="GO" id="GO:0015628">
    <property type="term" value="P:protein secretion by the type II secretion system"/>
    <property type="evidence" value="ECO:0007669"/>
    <property type="project" value="TreeGrafter"/>
</dbReference>
<feature type="domain" description="Helix-hairpin-helix DNA-binding motif class 1" evidence="2">
    <location>
        <begin position="148"/>
        <end position="167"/>
    </location>
</feature>
<feature type="compositionally biased region" description="Low complexity" evidence="1">
    <location>
        <begin position="11"/>
        <end position="22"/>
    </location>
</feature>
<dbReference type="InterPro" id="IPR003583">
    <property type="entry name" value="Hlx-hairpin-Hlx_DNA-bd_motif"/>
</dbReference>
<dbReference type="EMBL" id="WOGT01000001">
    <property type="protein sequence ID" value="MUN54373.1"/>
    <property type="molecule type" value="Genomic_DNA"/>
</dbReference>
<dbReference type="PANTHER" id="PTHR21180">
    <property type="entry name" value="ENDONUCLEASE/EXONUCLEASE/PHOSPHATASE FAMILY DOMAIN-CONTAINING PROTEIN 1"/>
    <property type="match status" value="1"/>
</dbReference>
<gene>
    <name evidence="3" type="ORF">GMA10_03940</name>
</gene>
<keyword evidence="4" id="KW-1185">Reference proteome</keyword>
<evidence type="ECO:0000313" key="4">
    <source>
        <dbReference type="Proteomes" id="UP000462152"/>
    </source>
</evidence>
<evidence type="ECO:0000259" key="2">
    <source>
        <dbReference type="SMART" id="SM00278"/>
    </source>
</evidence>
<organism evidence="3 4">
    <name type="scientific">Rothia koreensis</name>
    <dbReference type="NCBI Taxonomy" id="592378"/>
    <lineage>
        <taxon>Bacteria</taxon>
        <taxon>Bacillati</taxon>
        <taxon>Actinomycetota</taxon>
        <taxon>Actinomycetes</taxon>
        <taxon>Micrococcales</taxon>
        <taxon>Micrococcaceae</taxon>
        <taxon>Rothia</taxon>
    </lineage>
</organism>
<dbReference type="GO" id="GO:0003677">
    <property type="term" value="F:DNA binding"/>
    <property type="evidence" value="ECO:0007669"/>
    <property type="project" value="UniProtKB-KW"/>
</dbReference>
<dbReference type="Pfam" id="PF10531">
    <property type="entry name" value="SLBB"/>
    <property type="match status" value="1"/>
</dbReference>
<accession>A0A7K1LH23</accession>
<dbReference type="InterPro" id="IPR019554">
    <property type="entry name" value="Soluble_ligand-bd"/>
</dbReference>
<protein>
    <submittedName>
        <fullName evidence="3">ComEA family DNA-binding protein</fullName>
    </submittedName>
</protein>
<feature type="region of interest" description="Disordered" evidence="1">
    <location>
        <begin position="1"/>
        <end position="44"/>
    </location>
</feature>
<dbReference type="Gene3D" id="1.10.150.320">
    <property type="entry name" value="Photosystem II 12 kDa extrinsic protein"/>
    <property type="match status" value="1"/>
</dbReference>
<keyword evidence="3" id="KW-0238">DNA-binding</keyword>
<proteinExistence type="predicted"/>
<dbReference type="Proteomes" id="UP000462152">
    <property type="component" value="Unassembled WGS sequence"/>
</dbReference>
<sequence>MVSGTPVPWNPGASTAATGAAPDRSHGSDAGRTGGAGEGAERDGEGDVVVHVIGAVNRPGLVHVPEGALVDDALRAAGGPSGDADLDAMNLAETVSRGQQIRVPTHAEAESARASGTGTAPGPGASASSGAPGATSHGKVNLNTASVEELQTLPKVGPKLAQRIVDWRNQSGPFRSVSDLDAVPGIGPTLLASLEPLVTV</sequence>
<dbReference type="Gene3D" id="3.10.560.10">
    <property type="entry name" value="Outer membrane lipoprotein wza domain like"/>
    <property type="match status" value="1"/>
</dbReference>
<dbReference type="GO" id="GO:0006281">
    <property type="term" value="P:DNA repair"/>
    <property type="evidence" value="ECO:0007669"/>
    <property type="project" value="InterPro"/>
</dbReference>
<feature type="domain" description="Helix-hairpin-helix DNA-binding motif class 1" evidence="2">
    <location>
        <begin position="178"/>
        <end position="197"/>
    </location>
</feature>
<reference evidence="3 4" key="1">
    <citation type="submission" date="2019-12" db="EMBL/GenBank/DDBJ databases">
        <authorList>
            <person name="Li J."/>
            <person name="Shi Y."/>
            <person name="Xu G."/>
            <person name="Xiao D."/>
            <person name="Ran X."/>
        </authorList>
    </citation>
    <scope>NUCLEOTIDE SEQUENCE [LARGE SCALE GENOMIC DNA]</scope>
    <source>
        <strain evidence="3 4">JCM 15915</strain>
    </source>
</reference>
<dbReference type="InterPro" id="IPR051675">
    <property type="entry name" value="Endo/Exo/Phosphatase_dom_1"/>
</dbReference>
<dbReference type="SUPFAM" id="SSF47781">
    <property type="entry name" value="RuvA domain 2-like"/>
    <property type="match status" value="1"/>
</dbReference>
<dbReference type="OrthoDB" id="9758724at2"/>
<dbReference type="InterPro" id="IPR010994">
    <property type="entry name" value="RuvA_2-like"/>
</dbReference>
<dbReference type="GO" id="GO:0015627">
    <property type="term" value="C:type II protein secretion system complex"/>
    <property type="evidence" value="ECO:0007669"/>
    <property type="project" value="TreeGrafter"/>
</dbReference>
<dbReference type="Pfam" id="PF12836">
    <property type="entry name" value="HHH_3"/>
    <property type="match status" value="1"/>
</dbReference>
<dbReference type="SMART" id="SM00278">
    <property type="entry name" value="HhH1"/>
    <property type="match status" value="2"/>
</dbReference>
<comment type="caution">
    <text evidence="3">The sequence shown here is derived from an EMBL/GenBank/DDBJ whole genome shotgun (WGS) entry which is preliminary data.</text>
</comment>
<dbReference type="AlphaFoldDB" id="A0A7K1LH23"/>